<dbReference type="AlphaFoldDB" id="M7AYX1"/>
<feature type="compositionally biased region" description="Basic residues" evidence="1">
    <location>
        <begin position="11"/>
        <end position="25"/>
    </location>
</feature>
<evidence type="ECO:0000256" key="1">
    <source>
        <dbReference type="SAM" id="MobiDB-lite"/>
    </source>
</evidence>
<sequence length="118" mass="12585">MRSAPLATGCIRHRSPFPVPKKKSKHDLALSKKDQGASVTTSEKHQTAPAAWGSVHKAQSDARMEERVSTPKSPSPMGDDAPGSPPVIQSSSSSPDEAVAWPSHANPPDDFKEHQALL</sequence>
<gene>
    <name evidence="2" type="ORF">UY3_12183</name>
</gene>
<feature type="region of interest" description="Disordered" evidence="1">
    <location>
        <begin position="1"/>
        <end position="118"/>
    </location>
</feature>
<dbReference type="EMBL" id="KB548684">
    <property type="protein sequence ID" value="EMP30761.1"/>
    <property type="molecule type" value="Genomic_DNA"/>
</dbReference>
<keyword evidence="3" id="KW-1185">Reference proteome</keyword>
<feature type="compositionally biased region" description="Basic and acidic residues" evidence="1">
    <location>
        <begin position="58"/>
        <end position="69"/>
    </location>
</feature>
<accession>M7AYX1</accession>
<organism evidence="2 3">
    <name type="scientific">Chelonia mydas</name>
    <name type="common">Green sea-turtle</name>
    <name type="synonym">Chelonia agassizi</name>
    <dbReference type="NCBI Taxonomy" id="8469"/>
    <lineage>
        <taxon>Eukaryota</taxon>
        <taxon>Metazoa</taxon>
        <taxon>Chordata</taxon>
        <taxon>Craniata</taxon>
        <taxon>Vertebrata</taxon>
        <taxon>Euteleostomi</taxon>
        <taxon>Archelosauria</taxon>
        <taxon>Testudinata</taxon>
        <taxon>Testudines</taxon>
        <taxon>Cryptodira</taxon>
        <taxon>Durocryptodira</taxon>
        <taxon>Americhelydia</taxon>
        <taxon>Chelonioidea</taxon>
        <taxon>Cheloniidae</taxon>
        <taxon>Chelonia</taxon>
    </lineage>
</organism>
<feature type="compositionally biased region" description="Low complexity" evidence="1">
    <location>
        <begin position="86"/>
        <end position="95"/>
    </location>
</feature>
<name>M7AYX1_CHEMY</name>
<proteinExistence type="predicted"/>
<dbReference type="Proteomes" id="UP000031443">
    <property type="component" value="Unassembled WGS sequence"/>
</dbReference>
<reference evidence="3" key="1">
    <citation type="journal article" date="2013" name="Nat. Genet.">
        <title>The draft genomes of soft-shell turtle and green sea turtle yield insights into the development and evolution of the turtle-specific body plan.</title>
        <authorList>
            <person name="Wang Z."/>
            <person name="Pascual-Anaya J."/>
            <person name="Zadissa A."/>
            <person name="Li W."/>
            <person name="Niimura Y."/>
            <person name="Huang Z."/>
            <person name="Li C."/>
            <person name="White S."/>
            <person name="Xiong Z."/>
            <person name="Fang D."/>
            <person name="Wang B."/>
            <person name="Ming Y."/>
            <person name="Chen Y."/>
            <person name="Zheng Y."/>
            <person name="Kuraku S."/>
            <person name="Pignatelli M."/>
            <person name="Herrero J."/>
            <person name="Beal K."/>
            <person name="Nozawa M."/>
            <person name="Li Q."/>
            <person name="Wang J."/>
            <person name="Zhang H."/>
            <person name="Yu L."/>
            <person name="Shigenobu S."/>
            <person name="Wang J."/>
            <person name="Liu J."/>
            <person name="Flicek P."/>
            <person name="Searle S."/>
            <person name="Wang J."/>
            <person name="Kuratani S."/>
            <person name="Yin Y."/>
            <person name="Aken B."/>
            <person name="Zhang G."/>
            <person name="Irie N."/>
        </authorList>
    </citation>
    <scope>NUCLEOTIDE SEQUENCE [LARGE SCALE GENOMIC DNA]</scope>
</reference>
<feature type="compositionally biased region" description="Basic and acidic residues" evidence="1">
    <location>
        <begin position="26"/>
        <end position="35"/>
    </location>
</feature>
<feature type="compositionally biased region" description="Basic and acidic residues" evidence="1">
    <location>
        <begin position="107"/>
        <end position="118"/>
    </location>
</feature>
<protein>
    <submittedName>
        <fullName evidence="2">Uncharacterized protein</fullName>
    </submittedName>
</protein>
<evidence type="ECO:0000313" key="3">
    <source>
        <dbReference type="Proteomes" id="UP000031443"/>
    </source>
</evidence>
<evidence type="ECO:0000313" key="2">
    <source>
        <dbReference type="EMBL" id="EMP30761.1"/>
    </source>
</evidence>